<organism evidence="2 3">
    <name type="scientific">Hibiscus sabdariffa</name>
    <name type="common">roselle</name>
    <dbReference type="NCBI Taxonomy" id="183260"/>
    <lineage>
        <taxon>Eukaryota</taxon>
        <taxon>Viridiplantae</taxon>
        <taxon>Streptophyta</taxon>
        <taxon>Embryophyta</taxon>
        <taxon>Tracheophyta</taxon>
        <taxon>Spermatophyta</taxon>
        <taxon>Magnoliopsida</taxon>
        <taxon>eudicotyledons</taxon>
        <taxon>Gunneridae</taxon>
        <taxon>Pentapetalae</taxon>
        <taxon>rosids</taxon>
        <taxon>malvids</taxon>
        <taxon>Malvales</taxon>
        <taxon>Malvaceae</taxon>
        <taxon>Malvoideae</taxon>
        <taxon>Hibiscus</taxon>
    </lineage>
</organism>
<gene>
    <name evidence="2" type="ORF">V6N12_006148</name>
</gene>
<accession>A0ABR2EXF1</accession>
<evidence type="ECO:0000256" key="1">
    <source>
        <dbReference type="SAM" id="MobiDB-lite"/>
    </source>
</evidence>
<dbReference type="Proteomes" id="UP001472677">
    <property type="component" value="Unassembled WGS sequence"/>
</dbReference>
<comment type="caution">
    <text evidence="2">The sequence shown here is derived from an EMBL/GenBank/DDBJ whole genome shotgun (WGS) entry which is preliminary data.</text>
</comment>
<keyword evidence="3" id="KW-1185">Reference proteome</keyword>
<feature type="region of interest" description="Disordered" evidence="1">
    <location>
        <begin position="18"/>
        <end position="41"/>
    </location>
</feature>
<protein>
    <submittedName>
        <fullName evidence="2">Uncharacterized protein</fullName>
    </submittedName>
</protein>
<evidence type="ECO:0000313" key="3">
    <source>
        <dbReference type="Proteomes" id="UP001472677"/>
    </source>
</evidence>
<sequence length="88" mass="9999">MVFQSWFLLPVTDRPFGEEVSGSSMGNKARQGQEGAEHTKSYHKVAVVGNRKVRIMEKKKEVERALLSVLAMFIQNEEIGTKKKAEFE</sequence>
<dbReference type="EMBL" id="JBBPBM010000009">
    <property type="protein sequence ID" value="KAK8567568.1"/>
    <property type="molecule type" value="Genomic_DNA"/>
</dbReference>
<proteinExistence type="predicted"/>
<reference evidence="2 3" key="1">
    <citation type="journal article" date="2024" name="G3 (Bethesda)">
        <title>Genome assembly of Hibiscus sabdariffa L. provides insights into metabolisms of medicinal natural products.</title>
        <authorList>
            <person name="Kim T."/>
        </authorList>
    </citation>
    <scope>NUCLEOTIDE SEQUENCE [LARGE SCALE GENOMIC DNA]</scope>
    <source>
        <strain evidence="2">TK-2024</strain>
        <tissue evidence="2">Old leaves</tissue>
    </source>
</reference>
<name>A0ABR2EXF1_9ROSI</name>
<evidence type="ECO:0000313" key="2">
    <source>
        <dbReference type="EMBL" id="KAK8567568.1"/>
    </source>
</evidence>